<dbReference type="GO" id="GO:0051536">
    <property type="term" value="F:iron-sulfur cluster binding"/>
    <property type="evidence" value="ECO:0007669"/>
    <property type="project" value="InterPro"/>
</dbReference>
<dbReference type="AlphaFoldDB" id="A0A6S9QA72"/>
<dbReference type="SUPFAM" id="SSF117916">
    <property type="entry name" value="Fe-S cluster assembly (FSCA) domain-like"/>
    <property type="match status" value="2"/>
</dbReference>
<dbReference type="GO" id="GO:0005506">
    <property type="term" value="F:iron ion binding"/>
    <property type="evidence" value="ECO:0007669"/>
    <property type="project" value="InterPro"/>
</dbReference>
<protein>
    <recommendedName>
        <fullName evidence="2">NIF system FeS cluster assembly NifU C-terminal domain-containing protein</fullName>
    </recommendedName>
</protein>
<sequence length="126" mass="13348">MDTRSVYLQLQGACGSCPSSTVTMKMGIERVLREKFADIREVAAVEDDAEDVTEGSDAASGLDAEAVLGTLSQIMPAITGLGGSVEVVSVDDGNVQLRYQGPPKIKFGIELALKDNALVKKVEFVD</sequence>
<dbReference type="InterPro" id="IPR034904">
    <property type="entry name" value="FSCA_dom_sf"/>
</dbReference>
<evidence type="ECO:0000313" key="3">
    <source>
        <dbReference type="EMBL" id="CAE0749736.1"/>
    </source>
</evidence>
<dbReference type="InterPro" id="IPR001075">
    <property type="entry name" value="NIF_FeS_clus_asmbl_NifU_C"/>
</dbReference>
<proteinExistence type="inferred from homology"/>
<organism evidence="4">
    <name type="scientific">Chrysotila carterae</name>
    <name type="common">Marine alga</name>
    <name type="synonym">Syracosphaera carterae</name>
    <dbReference type="NCBI Taxonomy" id="13221"/>
    <lineage>
        <taxon>Eukaryota</taxon>
        <taxon>Haptista</taxon>
        <taxon>Haptophyta</taxon>
        <taxon>Prymnesiophyceae</taxon>
        <taxon>Isochrysidales</taxon>
        <taxon>Isochrysidaceae</taxon>
        <taxon>Chrysotila</taxon>
    </lineage>
</organism>
<dbReference type="EMBL" id="HBIZ01004195">
    <property type="protein sequence ID" value="CAE0749736.1"/>
    <property type="molecule type" value="Transcribed_RNA"/>
</dbReference>
<dbReference type="Gene3D" id="3.30.300.130">
    <property type="entry name" value="Fe-S cluster assembly (FSCA)"/>
    <property type="match status" value="2"/>
</dbReference>
<dbReference type="PANTHER" id="PTHR11178:SF15">
    <property type="entry name" value="NIFU-LIKE PROTEIN 1, CHLOROPLASTIC"/>
    <property type="match status" value="1"/>
</dbReference>
<evidence type="ECO:0000256" key="1">
    <source>
        <dbReference type="ARBA" id="ARBA00006420"/>
    </source>
</evidence>
<dbReference type="Pfam" id="PF01106">
    <property type="entry name" value="NifU"/>
    <property type="match status" value="1"/>
</dbReference>
<gene>
    <name evidence="3" type="ORF">PCAR00345_LOCUS2319</name>
    <name evidence="4" type="ORF">PCAR00345_LOCUS2321</name>
</gene>
<feature type="domain" description="NIF system FeS cluster assembly NifU C-terminal" evidence="2">
    <location>
        <begin position="3"/>
        <end position="42"/>
    </location>
</feature>
<dbReference type="GO" id="GO:0005739">
    <property type="term" value="C:mitochondrion"/>
    <property type="evidence" value="ECO:0007669"/>
    <property type="project" value="TreeGrafter"/>
</dbReference>
<comment type="similarity">
    <text evidence="1">Belongs to the NifU family.</text>
</comment>
<evidence type="ECO:0000259" key="2">
    <source>
        <dbReference type="Pfam" id="PF01106"/>
    </source>
</evidence>
<dbReference type="EMBL" id="HBIZ01004197">
    <property type="protein sequence ID" value="CAE0749738.1"/>
    <property type="molecule type" value="Transcribed_RNA"/>
</dbReference>
<reference evidence="4" key="1">
    <citation type="submission" date="2021-01" db="EMBL/GenBank/DDBJ databases">
        <authorList>
            <person name="Corre E."/>
            <person name="Pelletier E."/>
            <person name="Niang G."/>
            <person name="Scheremetjew M."/>
            <person name="Finn R."/>
            <person name="Kale V."/>
            <person name="Holt S."/>
            <person name="Cochrane G."/>
            <person name="Meng A."/>
            <person name="Brown T."/>
            <person name="Cohen L."/>
        </authorList>
    </citation>
    <scope>NUCLEOTIDE SEQUENCE</scope>
    <source>
        <strain evidence="4">CCMP645</strain>
    </source>
</reference>
<dbReference type="GO" id="GO:0016226">
    <property type="term" value="P:iron-sulfur cluster assembly"/>
    <property type="evidence" value="ECO:0007669"/>
    <property type="project" value="InterPro"/>
</dbReference>
<dbReference type="PANTHER" id="PTHR11178">
    <property type="entry name" value="IRON-SULFUR CLUSTER SCAFFOLD PROTEIN NFU-RELATED"/>
    <property type="match status" value="1"/>
</dbReference>
<accession>A0A6S9QA72</accession>
<evidence type="ECO:0000313" key="4">
    <source>
        <dbReference type="EMBL" id="CAE0749738.1"/>
    </source>
</evidence>
<name>A0A6S9QA72_CHRCT</name>